<name>A0A1L7D453_9CORY</name>
<evidence type="ECO:0000256" key="1">
    <source>
        <dbReference type="SAM" id="MobiDB-lite"/>
    </source>
</evidence>
<dbReference type="EMBL" id="CP009249">
    <property type="protein sequence ID" value="APT92847.1"/>
    <property type="molecule type" value="Genomic_DNA"/>
</dbReference>
<feature type="region of interest" description="Disordered" evidence="1">
    <location>
        <begin position="27"/>
        <end position="56"/>
    </location>
</feature>
<proteinExistence type="predicted"/>
<evidence type="ECO:0000256" key="2">
    <source>
        <dbReference type="SAM" id="SignalP"/>
    </source>
</evidence>
<dbReference type="AlphaFoldDB" id="A0A1L7D453"/>
<feature type="chain" id="PRO_5013018697" description="Lipoprotein" evidence="2">
    <location>
        <begin position="32"/>
        <end position="248"/>
    </location>
</feature>
<feature type="signal peptide" evidence="2">
    <location>
        <begin position="1"/>
        <end position="31"/>
    </location>
</feature>
<feature type="compositionally biased region" description="Low complexity" evidence="1">
    <location>
        <begin position="71"/>
        <end position="83"/>
    </location>
</feature>
<dbReference type="Proteomes" id="UP000185491">
    <property type="component" value="Chromosome"/>
</dbReference>
<keyword evidence="2" id="KW-0732">Signal</keyword>
<feature type="compositionally biased region" description="Polar residues" evidence="1">
    <location>
        <begin position="27"/>
        <end position="47"/>
    </location>
</feature>
<feature type="region of interest" description="Disordered" evidence="1">
    <location>
        <begin position="71"/>
        <end position="90"/>
    </location>
</feature>
<protein>
    <recommendedName>
        <fullName evidence="5">Lipoprotein</fullName>
    </recommendedName>
</protein>
<evidence type="ECO:0008006" key="5">
    <source>
        <dbReference type="Google" id="ProtNLM"/>
    </source>
</evidence>
<evidence type="ECO:0000313" key="4">
    <source>
        <dbReference type="Proteomes" id="UP000185491"/>
    </source>
</evidence>
<sequence length="248" mass="26143">MFTKAKLSTAITATALLALPLISCSTDGGQATEETVSKHSPTLQKHTSQVEETSAITSTVTSTAISTTISATTTEPSAAPTPTGKVLQTNSVPMPTKKETQAPAPPANGAAKRTPPAFFAETRELEDKAGATRTVVPARPDNFELVVDGEPLEIPGAQITCAVFPDGSKNFYVFEPEMEQSGNWVFLRSHKDAQQTLTGQIGLGDGRALVTQGGTPRISGNTYSFEGFATNQSGEEEEYVVYVTATCP</sequence>
<dbReference type="KEGG" id="cpho:CPHO_08060"/>
<evidence type="ECO:0000313" key="3">
    <source>
        <dbReference type="EMBL" id="APT92847.1"/>
    </source>
</evidence>
<reference evidence="3 4" key="1">
    <citation type="submission" date="2014-08" db="EMBL/GenBank/DDBJ databases">
        <title>Complete genome sequence of Corynebacterium phocae M408/89/1(T)(=DSM 44612(T)), isolated from the common seal (Phoca vitulina).</title>
        <authorList>
            <person name="Ruckert C."/>
            <person name="Albersmeier A."/>
            <person name="Winkler A."/>
            <person name="Kalinowski J."/>
        </authorList>
    </citation>
    <scope>NUCLEOTIDE SEQUENCE [LARGE SCALE GENOMIC DNA]</scope>
    <source>
        <strain evidence="3 4">M408/89/1</strain>
    </source>
</reference>
<dbReference type="RefSeq" id="WP_075734779.1">
    <property type="nucleotide sequence ID" value="NZ_CP009249.1"/>
</dbReference>
<keyword evidence="4" id="KW-1185">Reference proteome</keyword>
<gene>
    <name evidence="3" type="ORF">CPHO_08060</name>
</gene>
<accession>A0A1L7D453</accession>
<organism evidence="3 4">
    <name type="scientific">Corynebacterium phocae</name>
    <dbReference type="NCBI Taxonomy" id="161895"/>
    <lineage>
        <taxon>Bacteria</taxon>
        <taxon>Bacillati</taxon>
        <taxon>Actinomycetota</taxon>
        <taxon>Actinomycetes</taxon>
        <taxon>Mycobacteriales</taxon>
        <taxon>Corynebacteriaceae</taxon>
        <taxon>Corynebacterium</taxon>
    </lineage>
</organism>
<dbReference type="STRING" id="161895.CPHO_08060"/>